<evidence type="ECO:0008006" key="3">
    <source>
        <dbReference type="Google" id="ProtNLM"/>
    </source>
</evidence>
<keyword evidence="1" id="KW-0732">Signal</keyword>
<sequence>MALKNVVLAILLVVSLVSADAVKGQQLGGTGLVDSGSNDGGGGNWVSPKTECAETKLYKGPCLELICVAACLLEMHQGGHCKGSWFWGRCLCFTCS</sequence>
<gene>
    <name evidence="2" type="ORF">SETIT_7G069300v2</name>
</gene>
<dbReference type="AlphaFoldDB" id="A0A368RUL9"/>
<dbReference type="OrthoDB" id="687172at2759"/>
<evidence type="ECO:0000313" key="2">
    <source>
        <dbReference type="EMBL" id="RCV33260.1"/>
    </source>
</evidence>
<name>A0A368RUL9_SETIT</name>
<accession>A0A368RUL9</accession>
<protein>
    <recommendedName>
        <fullName evidence="3">Knottin scorpion toxin-like domain-containing protein</fullName>
    </recommendedName>
</protein>
<feature type="chain" id="PRO_5016662482" description="Knottin scorpion toxin-like domain-containing protein" evidence="1">
    <location>
        <begin position="20"/>
        <end position="96"/>
    </location>
</feature>
<organism evidence="2">
    <name type="scientific">Setaria italica</name>
    <name type="common">Foxtail millet</name>
    <name type="synonym">Panicum italicum</name>
    <dbReference type="NCBI Taxonomy" id="4555"/>
    <lineage>
        <taxon>Eukaryota</taxon>
        <taxon>Viridiplantae</taxon>
        <taxon>Streptophyta</taxon>
        <taxon>Embryophyta</taxon>
        <taxon>Tracheophyta</taxon>
        <taxon>Spermatophyta</taxon>
        <taxon>Magnoliopsida</taxon>
        <taxon>Liliopsida</taxon>
        <taxon>Poales</taxon>
        <taxon>Poaceae</taxon>
        <taxon>PACMAD clade</taxon>
        <taxon>Panicoideae</taxon>
        <taxon>Panicodae</taxon>
        <taxon>Paniceae</taxon>
        <taxon>Cenchrinae</taxon>
        <taxon>Setaria</taxon>
    </lineage>
</organism>
<evidence type="ECO:0000256" key="1">
    <source>
        <dbReference type="SAM" id="SignalP"/>
    </source>
</evidence>
<reference evidence="2" key="2">
    <citation type="submission" date="2015-07" db="EMBL/GenBank/DDBJ databases">
        <authorList>
            <person name="Noorani M."/>
        </authorList>
    </citation>
    <scope>NUCLEOTIDE SEQUENCE</scope>
    <source>
        <strain evidence="2">Yugu1</strain>
    </source>
</reference>
<feature type="signal peptide" evidence="1">
    <location>
        <begin position="1"/>
        <end position="19"/>
    </location>
</feature>
<proteinExistence type="predicted"/>
<dbReference type="EMBL" id="CM003534">
    <property type="protein sequence ID" value="RCV33260.1"/>
    <property type="molecule type" value="Genomic_DNA"/>
</dbReference>
<reference evidence="2" key="1">
    <citation type="journal article" date="2012" name="Nat. Biotechnol.">
        <title>Reference genome sequence of the model plant Setaria.</title>
        <authorList>
            <person name="Bennetzen J.L."/>
            <person name="Schmutz J."/>
            <person name="Wang H."/>
            <person name="Percifield R."/>
            <person name="Hawkins J."/>
            <person name="Pontaroli A.C."/>
            <person name="Estep M."/>
            <person name="Feng L."/>
            <person name="Vaughn J.N."/>
            <person name="Grimwood J."/>
            <person name="Jenkins J."/>
            <person name="Barry K."/>
            <person name="Lindquist E."/>
            <person name="Hellsten U."/>
            <person name="Deshpande S."/>
            <person name="Wang X."/>
            <person name="Wu X."/>
            <person name="Mitros T."/>
            <person name="Triplett J."/>
            <person name="Yang X."/>
            <person name="Ye C.Y."/>
            <person name="Mauro-Herrera M."/>
            <person name="Wang L."/>
            <person name="Li P."/>
            <person name="Sharma M."/>
            <person name="Sharma R."/>
            <person name="Ronald P.C."/>
            <person name="Panaud O."/>
            <person name="Kellogg E.A."/>
            <person name="Brutnell T.P."/>
            <person name="Doust A.N."/>
            <person name="Tuskan G.A."/>
            <person name="Rokhsar D."/>
            <person name="Devos K.M."/>
        </authorList>
    </citation>
    <scope>NUCLEOTIDE SEQUENCE [LARGE SCALE GENOMIC DNA]</scope>
    <source>
        <strain evidence="2">Yugu1</strain>
    </source>
</reference>